<dbReference type="CTD" id="36346199"/>
<gene>
    <name evidence="1" type="ORF">EGR_10484</name>
</gene>
<sequence>MIGISDYWKEMYRTEVDKQTGSYCLLISAQESKSVTCDVLFKFTVSMRLFVVKRYSKNLFQRRSKNDEIEVNYFAESKFIPFSRHWNCNTSLL</sequence>
<organism evidence="1 2">
    <name type="scientific">Echinococcus granulosus</name>
    <name type="common">Hydatid tapeworm</name>
    <dbReference type="NCBI Taxonomy" id="6210"/>
    <lineage>
        <taxon>Eukaryota</taxon>
        <taxon>Metazoa</taxon>
        <taxon>Spiralia</taxon>
        <taxon>Lophotrochozoa</taxon>
        <taxon>Platyhelminthes</taxon>
        <taxon>Cestoda</taxon>
        <taxon>Eucestoda</taxon>
        <taxon>Cyclophyllidea</taxon>
        <taxon>Taeniidae</taxon>
        <taxon>Echinococcus</taxon>
        <taxon>Echinococcus granulosus group</taxon>
    </lineage>
</organism>
<dbReference type="RefSeq" id="XP_024345862.1">
    <property type="nucleotide sequence ID" value="XM_024499733.1"/>
</dbReference>
<protein>
    <submittedName>
        <fullName evidence="1">Uncharacterized protein</fullName>
    </submittedName>
</protein>
<comment type="caution">
    <text evidence="1">The sequence shown here is derived from an EMBL/GenBank/DDBJ whole genome shotgun (WGS) entry which is preliminary data.</text>
</comment>
<dbReference type="KEGG" id="egl:EGR_10484"/>
<name>W6U294_ECHGR</name>
<evidence type="ECO:0000313" key="2">
    <source>
        <dbReference type="Proteomes" id="UP000019149"/>
    </source>
</evidence>
<evidence type="ECO:0000313" key="1">
    <source>
        <dbReference type="EMBL" id="EUB54666.1"/>
    </source>
</evidence>
<keyword evidence="2" id="KW-1185">Reference proteome</keyword>
<dbReference type="AlphaFoldDB" id="W6U294"/>
<dbReference type="Proteomes" id="UP000019149">
    <property type="component" value="Unassembled WGS sequence"/>
</dbReference>
<accession>W6U294</accession>
<reference evidence="1 2" key="1">
    <citation type="journal article" date="2013" name="Nat. Genet.">
        <title>The genome of the hydatid tapeworm Echinococcus granulosus.</title>
        <authorList>
            <person name="Zheng H."/>
            <person name="Zhang W."/>
            <person name="Zhang L."/>
            <person name="Zhang Z."/>
            <person name="Li J."/>
            <person name="Lu G."/>
            <person name="Zhu Y."/>
            <person name="Wang Y."/>
            <person name="Huang Y."/>
            <person name="Liu J."/>
            <person name="Kang H."/>
            <person name="Chen J."/>
            <person name="Wang L."/>
            <person name="Chen A."/>
            <person name="Yu S."/>
            <person name="Gao Z."/>
            <person name="Jin L."/>
            <person name="Gu W."/>
            <person name="Wang Z."/>
            <person name="Zhao L."/>
            <person name="Shi B."/>
            <person name="Wen H."/>
            <person name="Lin R."/>
            <person name="Jones M.K."/>
            <person name="Brejova B."/>
            <person name="Vinar T."/>
            <person name="Zhao G."/>
            <person name="McManus D.P."/>
            <person name="Chen Z."/>
            <person name="Zhou Y."/>
            <person name="Wang S."/>
        </authorList>
    </citation>
    <scope>NUCLEOTIDE SEQUENCE [LARGE SCALE GENOMIC DNA]</scope>
</reference>
<dbReference type="GeneID" id="36346199"/>
<proteinExistence type="predicted"/>
<dbReference type="EMBL" id="APAU02000224">
    <property type="protein sequence ID" value="EUB54666.1"/>
    <property type="molecule type" value="Genomic_DNA"/>
</dbReference>